<organism evidence="18 19">
    <name type="scientific">Methylocaldum marinum</name>
    <dbReference type="NCBI Taxonomy" id="1432792"/>
    <lineage>
        <taxon>Bacteria</taxon>
        <taxon>Pseudomonadati</taxon>
        <taxon>Pseudomonadota</taxon>
        <taxon>Gammaproteobacteria</taxon>
        <taxon>Methylococcales</taxon>
        <taxon>Methylococcaceae</taxon>
        <taxon>Methylocaldum</taxon>
    </lineage>
</organism>
<reference evidence="18 19" key="1">
    <citation type="submission" date="2016-12" db="EMBL/GenBank/DDBJ databases">
        <title>Genome sequencing of Methylocaldum marinum.</title>
        <authorList>
            <person name="Takeuchi M."/>
            <person name="Kamagata Y."/>
            <person name="Hiraoka S."/>
            <person name="Oshima K."/>
            <person name="Hattori M."/>
            <person name="Iwasaki W."/>
        </authorList>
    </citation>
    <scope>NUCLEOTIDE SEQUENCE [LARGE SCALE GENOMIC DNA]</scope>
    <source>
        <strain evidence="18 19">S8</strain>
    </source>
</reference>
<evidence type="ECO:0000256" key="12">
    <source>
        <dbReference type="ARBA" id="ARBA00023139"/>
    </source>
</evidence>
<dbReference type="GO" id="GO:0006811">
    <property type="term" value="P:monoatomic ion transport"/>
    <property type="evidence" value="ECO:0007669"/>
    <property type="project" value="UniProtKB-KW"/>
</dbReference>
<evidence type="ECO:0000313" key="19">
    <source>
        <dbReference type="Proteomes" id="UP000266313"/>
    </source>
</evidence>
<evidence type="ECO:0000256" key="3">
    <source>
        <dbReference type="ARBA" id="ARBA00022448"/>
    </source>
</evidence>
<keyword evidence="13" id="KW-0998">Cell outer membrane</keyword>
<keyword evidence="7" id="KW-0732">Signal</keyword>
<evidence type="ECO:0000256" key="14">
    <source>
        <dbReference type="ARBA" id="ARBA00023288"/>
    </source>
</evidence>
<evidence type="ECO:0000256" key="5">
    <source>
        <dbReference type="ARBA" id="ARBA00022597"/>
    </source>
</evidence>
<gene>
    <name evidence="18" type="ORF">sS8_0275</name>
</gene>
<dbReference type="PANTHER" id="PTHR33619:SF3">
    <property type="entry name" value="POLYSACCHARIDE EXPORT PROTEIN GFCE-RELATED"/>
    <property type="match status" value="1"/>
</dbReference>
<evidence type="ECO:0000256" key="4">
    <source>
        <dbReference type="ARBA" id="ARBA00022452"/>
    </source>
</evidence>
<accession>A0A286P3M1</accession>
<evidence type="ECO:0000256" key="15">
    <source>
        <dbReference type="SAM" id="Phobius"/>
    </source>
</evidence>
<dbReference type="KEGG" id="mmai:sS8_0275"/>
<dbReference type="Pfam" id="PF02563">
    <property type="entry name" value="Poly_export"/>
    <property type="match status" value="1"/>
</dbReference>
<keyword evidence="9" id="KW-0406">Ion transport</keyword>
<dbReference type="GO" id="GO:0015288">
    <property type="term" value="F:porin activity"/>
    <property type="evidence" value="ECO:0007669"/>
    <property type="project" value="UniProtKB-KW"/>
</dbReference>
<keyword evidence="19" id="KW-1185">Reference proteome</keyword>
<dbReference type="PANTHER" id="PTHR33619">
    <property type="entry name" value="POLYSACCHARIDE EXPORT PROTEIN GFCE-RELATED"/>
    <property type="match status" value="1"/>
</dbReference>
<keyword evidence="5" id="KW-0762">Sugar transport</keyword>
<dbReference type="Pfam" id="PF22461">
    <property type="entry name" value="SLBB_2"/>
    <property type="match status" value="1"/>
</dbReference>
<keyword evidence="4" id="KW-1134">Transmembrane beta strand</keyword>
<keyword evidence="11 15" id="KW-0472">Membrane</keyword>
<comment type="subcellular location">
    <subcellularLocation>
        <location evidence="1">Cell outer membrane</location>
        <topology evidence="1">Multi-pass membrane protein</topology>
    </subcellularLocation>
</comment>
<evidence type="ECO:0000256" key="1">
    <source>
        <dbReference type="ARBA" id="ARBA00004571"/>
    </source>
</evidence>
<evidence type="ECO:0000256" key="7">
    <source>
        <dbReference type="ARBA" id="ARBA00022729"/>
    </source>
</evidence>
<dbReference type="InterPro" id="IPR003715">
    <property type="entry name" value="Poly_export_N"/>
</dbReference>
<keyword evidence="12" id="KW-0564">Palmitate</keyword>
<dbReference type="GO" id="GO:0015159">
    <property type="term" value="F:polysaccharide transmembrane transporter activity"/>
    <property type="evidence" value="ECO:0007669"/>
    <property type="project" value="InterPro"/>
</dbReference>
<evidence type="ECO:0000259" key="16">
    <source>
        <dbReference type="Pfam" id="PF02563"/>
    </source>
</evidence>
<dbReference type="GO" id="GO:0046930">
    <property type="term" value="C:pore complex"/>
    <property type="evidence" value="ECO:0007669"/>
    <property type="project" value="UniProtKB-KW"/>
</dbReference>
<dbReference type="GO" id="GO:0009279">
    <property type="term" value="C:cell outer membrane"/>
    <property type="evidence" value="ECO:0007669"/>
    <property type="project" value="UniProtKB-SubCell"/>
</dbReference>
<protein>
    <submittedName>
        <fullName evidence="18">Uncharacterized protein</fullName>
    </submittedName>
</protein>
<dbReference type="InterPro" id="IPR054765">
    <property type="entry name" value="SLBB_dom"/>
</dbReference>
<evidence type="ECO:0000259" key="17">
    <source>
        <dbReference type="Pfam" id="PF22461"/>
    </source>
</evidence>
<evidence type="ECO:0000313" key="18">
    <source>
        <dbReference type="EMBL" id="BBA32243.1"/>
    </source>
</evidence>
<evidence type="ECO:0000256" key="9">
    <source>
        <dbReference type="ARBA" id="ARBA00023065"/>
    </source>
</evidence>
<keyword evidence="3" id="KW-0813">Transport</keyword>
<dbReference type="AlphaFoldDB" id="A0A286P3M1"/>
<dbReference type="EMBL" id="AP017928">
    <property type="protein sequence ID" value="BBA32243.1"/>
    <property type="molecule type" value="Genomic_DNA"/>
</dbReference>
<evidence type="ECO:0000256" key="11">
    <source>
        <dbReference type="ARBA" id="ARBA00023136"/>
    </source>
</evidence>
<keyword evidence="10" id="KW-0626">Porin</keyword>
<evidence type="ECO:0000256" key="6">
    <source>
        <dbReference type="ARBA" id="ARBA00022692"/>
    </source>
</evidence>
<proteinExistence type="inferred from homology"/>
<keyword evidence="6 15" id="KW-0812">Transmembrane</keyword>
<feature type="transmembrane region" description="Helical" evidence="15">
    <location>
        <begin position="14"/>
        <end position="33"/>
    </location>
</feature>
<dbReference type="Gene3D" id="3.10.560.10">
    <property type="entry name" value="Outer membrane lipoprotein wza domain like"/>
    <property type="match status" value="1"/>
</dbReference>
<name>A0A286P3M1_9GAMM</name>
<sequence>MNGVNQIARGRKAIFARLAGLMALVIVMGCYGCSVKRPTLDPKTALAEVESRYEVPSGYRIQPGDQLDVKFFYTPEFNESVVVRPDGKISLQLIDDVQAAGLNPAQLDDMLTEAYSRELKEPAVTVLVRTLTEPRVYLAGDIARPGFIPVRTRIGVLQAIDEAGGFLETANISDVTVIRKGPNNQPTTHLVNVEDILDGELSDSDFLLQPTDVVFVPKRGVAKVAGFMDQVRKILMLNGLFVPLF</sequence>
<feature type="domain" description="Polysaccharide export protein N-terminal" evidence="16">
    <location>
        <begin position="55"/>
        <end position="128"/>
    </location>
</feature>
<evidence type="ECO:0000256" key="8">
    <source>
        <dbReference type="ARBA" id="ARBA00023047"/>
    </source>
</evidence>
<feature type="domain" description="SLBB" evidence="17">
    <location>
        <begin position="135"/>
        <end position="216"/>
    </location>
</feature>
<keyword evidence="8" id="KW-0625">Polysaccharide transport</keyword>
<keyword evidence="14" id="KW-0449">Lipoprotein</keyword>
<dbReference type="InterPro" id="IPR049712">
    <property type="entry name" value="Poly_export"/>
</dbReference>
<evidence type="ECO:0000256" key="10">
    <source>
        <dbReference type="ARBA" id="ARBA00023114"/>
    </source>
</evidence>
<evidence type="ECO:0000256" key="2">
    <source>
        <dbReference type="ARBA" id="ARBA00009450"/>
    </source>
</evidence>
<keyword evidence="15" id="KW-1133">Transmembrane helix</keyword>
<dbReference type="Proteomes" id="UP000266313">
    <property type="component" value="Chromosome"/>
</dbReference>
<comment type="similarity">
    <text evidence="2">Belongs to the BexD/CtrA/VexA family.</text>
</comment>
<evidence type="ECO:0000256" key="13">
    <source>
        <dbReference type="ARBA" id="ARBA00023237"/>
    </source>
</evidence>
<dbReference type="OrthoDB" id="9808421at2"/>